<evidence type="ECO:0000313" key="2">
    <source>
        <dbReference type="EMBL" id="KAG1368357.1"/>
    </source>
</evidence>
<dbReference type="InterPro" id="IPR040340">
    <property type="entry name" value="CEST/Y3IP1"/>
</dbReference>
<dbReference type="EMBL" id="CM017885">
    <property type="protein sequence ID" value="KAG1368357.1"/>
    <property type="molecule type" value="Genomic_DNA"/>
</dbReference>
<name>A0A8K0IV91_COCNU</name>
<comment type="caution">
    <text evidence="2">The sequence shown here is derived from an EMBL/GenBank/DDBJ whole genome shotgun (WGS) entry which is preliminary data.</text>
</comment>
<sequence>MPLRRSKSCGEGRSCAPSDEFDILSRRPTMKLPENGVHVLYDCTKDAGNYEDSEELDPGAEENFQCGALCLFLPGFSKKKQVQSSQDERGDRGNIASRAVSLEKFECGSGYSSAILDVDDEDDGAGQSYFDLPLELIRSGADDADSPVRTAFVFDWDRKGVLKKSTSNLAPRRSHEASNRLARFSTSTPTSYPTSPTSACITPRLRKAREEFHAFLEA</sequence>
<keyword evidence="3" id="KW-1185">Reference proteome</keyword>
<dbReference type="PANTHER" id="PTHR33672">
    <property type="entry name" value="YCF3-INTERACTING PROTEIN 1, CHLOROPLASTIC"/>
    <property type="match status" value="1"/>
</dbReference>
<evidence type="ECO:0000313" key="3">
    <source>
        <dbReference type="Proteomes" id="UP000797356"/>
    </source>
</evidence>
<dbReference type="GO" id="GO:0048564">
    <property type="term" value="P:photosystem I assembly"/>
    <property type="evidence" value="ECO:0007669"/>
    <property type="project" value="InterPro"/>
</dbReference>
<dbReference type="AlphaFoldDB" id="A0A8K0IV91"/>
<dbReference type="OrthoDB" id="1880037at2759"/>
<reference evidence="2" key="1">
    <citation type="journal article" date="2017" name="Gigascience">
        <title>The genome draft of coconut (Cocos nucifera).</title>
        <authorList>
            <person name="Xiao Y."/>
            <person name="Xu P."/>
            <person name="Fan H."/>
            <person name="Baudouin L."/>
            <person name="Xia W."/>
            <person name="Bocs S."/>
            <person name="Xu J."/>
            <person name="Li Q."/>
            <person name="Guo A."/>
            <person name="Zhou L."/>
            <person name="Li J."/>
            <person name="Wu Y."/>
            <person name="Ma Z."/>
            <person name="Armero A."/>
            <person name="Issali A.E."/>
            <person name="Liu N."/>
            <person name="Peng M."/>
            <person name="Yang Y."/>
        </authorList>
    </citation>
    <scope>NUCLEOTIDE SEQUENCE</scope>
    <source>
        <tissue evidence="2">Spear leaf of Hainan Tall coconut</tissue>
    </source>
</reference>
<dbReference type="GO" id="GO:0009535">
    <property type="term" value="C:chloroplast thylakoid membrane"/>
    <property type="evidence" value="ECO:0007669"/>
    <property type="project" value="InterPro"/>
</dbReference>
<reference evidence="2" key="2">
    <citation type="submission" date="2019-07" db="EMBL/GenBank/DDBJ databases">
        <authorList>
            <person name="Yang Y."/>
            <person name="Bocs S."/>
            <person name="Baudouin L."/>
        </authorList>
    </citation>
    <scope>NUCLEOTIDE SEQUENCE</scope>
    <source>
        <tissue evidence="2">Spear leaf of Hainan Tall coconut</tissue>
    </source>
</reference>
<proteinExistence type="predicted"/>
<accession>A0A8K0IV91</accession>
<evidence type="ECO:0000256" key="1">
    <source>
        <dbReference type="SAM" id="MobiDB-lite"/>
    </source>
</evidence>
<dbReference type="PANTHER" id="PTHR33672:SF24">
    <property type="entry name" value="OS01G0798600 PROTEIN"/>
    <property type="match status" value="1"/>
</dbReference>
<gene>
    <name evidence="2" type="ORF">COCNU_14G008250</name>
</gene>
<dbReference type="GO" id="GO:0080183">
    <property type="term" value="P:response to photooxidative stress"/>
    <property type="evidence" value="ECO:0007669"/>
    <property type="project" value="InterPro"/>
</dbReference>
<protein>
    <submittedName>
        <fullName evidence="2">Uncharacterized protein</fullName>
    </submittedName>
</protein>
<feature type="region of interest" description="Disordered" evidence="1">
    <location>
        <begin position="167"/>
        <end position="199"/>
    </location>
</feature>
<organism evidence="2 3">
    <name type="scientific">Cocos nucifera</name>
    <name type="common">Coconut palm</name>
    <dbReference type="NCBI Taxonomy" id="13894"/>
    <lineage>
        <taxon>Eukaryota</taxon>
        <taxon>Viridiplantae</taxon>
        <taxon>Streptophyta</taxon>
        <taxon>Embryophyta</taxon>
        <taxon>Tracheophyta</taxon>
        <taxon>Spermatophyta</taxon>
        <taxon>Magnoliopsida</taxon>
        <taxon>Liliopsida</taxon>
        <taxon>Arecaceae</taxon>
        <taxon>Arecoideae</taxon>
        <taxon>Cocoseae</taxon>
        <taxon>Attaleinae</taxon>
        <taxon>Cocos</taxon>
    </lineage>
</organism>
<dbReference type="Proteomes" id="UP000797356">
    <property type="component" value="Chromosome 14"/>
</dbReference>
<feature type="compositionally biased region" description="Low complexity" evidence="1">
    <location>
        <begin position="185"/>
        <end position="198"/>
    </location>
</feature>